<comment type="similarity">
    <text evidence="5">Belongs to the apyrase family.</text>
</comment>
<feature type="binding site" evidence="6">
    <location>
        <position position="358"/>
    </location>
    <ligand>
        <name>Ca(2+)</name>
        <dbReference type="ChEBI" id="CHEBI:29108"/>
    </ligand>
</feature>
<dbReference type="Gene3D" id="2.120.10.100">
    <property type="entry name" value="Apyrase"/>
    <property type="match status" value="1"/>
</dbReference>
<dbReference type="Pfam" id="PF06079">
    <property type="entry name" value="Apyrase"/>
    <property type="match status" value="1"/>
</dbReference>
<feature type="binding site" evidence="6">
    <location>
        <position position="130"/>
    </location>
    <ligand>
        <name>Ca(2+)</name>
        <dbReference type="ChEBI" id="CHEBI:29108"/>
    </ligand>
</feature>
<keyword evidence="7" id="KW-0472">Membrane</keyword>
<dbReference type="InterPro" id="IPR009283">
    <property type="entry name" value="Apyrase"/>
</dbReference>
<feature type="binding site" evidence="6">
    <location>
        <position position="178"/>
    </location>
    <ligand>
        <name>Ca(2+)</name>
        <dbReference type="ChEBI" id="CHEBI:29108"/>
    </ligand>
</feature>
<feature type="binding site" evidence="6">
    <location>
        <position position="247"/>
    </location>
    <ligand>
        <name>Ca(2+)</name>
        <dbReference type="ChEBI" id="CHEBI:29108"/>
    </ligand>
</feature>
<evidence type="ECO:0000256" key="4">
    <source>
        <dbReference type="ARBA" id="ARBA00022837"/>
    </source>
</evidence>
<evidence type="ECO:0000256" key="6">
    <source>
        <dbReference type="PIRSR" id="PIRSR609283-1"/>
    </source>
</evidence>
<dbReference type="PANTHER" id="PTHR13023">
    <property type="entry name" value="APYRASE"/>
    <property type="match status" value="1"/>
</dbReference>
<dbReference type="GO" id="GO:0045134">
    <property type="term" value="F:UDP phosphatase activity"/>
    <property type="evidence" value="ECO:0007669"/>
    <property type="project" value="TreeGrafter"/>
</dbReference>
<keyword evidence="3" id="KW-0378">Hydrolase</keyword>
<evidence type="ECO:0000256" key="2">
    <source>
        <dbReference type="ARBA" id="ARBA00022723"/>
    </source>
</evidence>
<reference evidence="8" key="1">
    <citation type="submission" date="2012-06" db="EMBL/GenBank/DDBJ databases">
        <title>Short 5' UTR of Entamoeba genes.</title>
        <authorList>
            <person name="Hiranuka K."/>
            <person name="Kumagai M."/>
            <person name="Wakaguri H."/>
            <person name="Suzuki Y."/>
            <person name="Sugano S."/>
            <person name="Watanabe J."/>
            <person name="Makioka A."/>
        </authorList>
    </citation>
    <scope>NUCLEOTIDE SEQUENCE</scope>
    <source>
        <strain evidence="8">IP1</strain>
    </source>
</reference>
<evidence type="ECO:0000313" key="8">
    <source>
        <dbReference type="EMBL" id="BAN41253.1"/>
    </source>
</evidence>
<keyword evidence="2 6" id="KW-0479">Metal-binding</keyword>
<proteinExistence type="evidence at transcript level"/>
<evidence type="ECO:0000256" key="3">
    <source>
        <dbReference type="ARBA" id="ARBA00022801"/>
    </source>
</evidence>
<dbReference type="GO" id="GO:0030166">
    <property type="term" value="P:proteoglycan biosynthetic process"/>
    <property type="evidence" value="ECO:0007669"/>
    <property type="project" value="TreeGrafter"/>
</dbReference>
<dbReference type="VEuPathDB" id="AmoebaDB:EIN_023510"/>
<feature type="binding site" evidence="6">
    <location>
        <position position="129"/>
    </location>
    <ligand>
        <name>Ca(2+)</name>
        <dbReference type="ChEBI" id="CHEBI:29108"/>
    </ligand>
</feature>
<feature type="binding site" evidence="6">
    <location>
        <position position="308"/>
    </location>
    <ligand>
        <name>Ca(2+)</name>
        <dbReference type="ChEBI" id="CHEBI:29108"/>
    </ligand>
</feature>
<organism evidence="8">
    <name type="scientific">Entamoeba invadens</name>
    <dbReference type="NCBI Taxonomy" id="33085"/>
    <lineage>
        <taxon>Eukaryota</taxon>
        <taxon>Amoebozoa</taxon>
        <taxon>Evosea</taxon>
        <taxon>Archamoebae</taxon>
        <taxon>Mastigamoebida</taxon>
        <taxon>Entamoebidae</taxon>
        <taxon>Entamoeba</taxon>
    </lineage>
</organism>
<sequence length="367" mass="41783">MRTKIYIIGFVVTFISLTTLLLFSATFYALVFNEKPAIFAKKSIKGDTFQYPETMKGYNTYSLSSTKFQVIFVSDNDKYNKGLDTYGVSKVGFGHIEFKDGQWTFTPNDAKKFEVKALYQYNKRGTEFSEIISYNGELYVFDDKTGIGHKLDTVNKKVYPRLIMADGMGNLVTGFKHEWATIKGDQLYLGSQGLDSINQDGTYGRTNKYSVQIVNTNGSYVTINFSNVYKSLETLININLPGYTNMEGVTYSNMKKKWYFAPRKVSNTFYSDDHDVISSGKYIFPMDEDFKNPPVKEDVQFNETRGFSTLKLLPFHEDLFVYIKTYENGAALQSWIGMTNADGAKMMEEVSLGNDKYEGLEIIPLDA</sequence>
<accession>S0B154</accession>
<dbReference type="AlphaFoldDB" id="S0B154"/>
<name>S0B154_ENTIV</name>
<evidence type="ECO:0000256" key="7">
    <source>
        <dbReference type="SAM" id="Phobius"/>
    </source>
</evidence>
<dbReference type="EMBL" id="AK422801">
    <property type="protein sequence ID" value="BAN41253.1"/>
    <property type="molecule type" value="mRNA"/>
</dbReference>
<keyword evidence="4 6" id="KW-0106">Calcium</keyword>
<dbReference type="InterPro" id="IPR036258">
    <property type="entry name" value="Apyrase_sf"/>
</dbReference>
<comment type="cofactor">
    <cofactor evidence="1 6">
        <name>Ca(2+)</name>
        <dbReference type="ChEBI" id="CHEBI:29108"/>
    </cofactor>
</comment>
<evidence type="ECO:0000256" key="5">
    <source>
        <dbReference type="ARBA" id="ARBA00025738"/>
    </source>
</evidence>
<dbReference type="GO" id="GO:0004382">
    <property type="term" value="F:GDP phosphatase activity"/>
    <property type="evidence" value="ECO:0007669"/>
    <property type="project" value="TreeGrafter"/>
</dbReference>
<dbReference type="SUPFAM" id="SSF101887">
    <property type="entry name" value="Apyrase"/>
    <property type="match status" value="1"/>
</dbReference>
<feature type="transmembrane region" description="Helical" evidence="7">
    <location>
        <begin position="6"/>
        <end position="32"/>
    </location>
</feature>
<evidence type="ECO:0000256" key="1">
    <source>
        <dbReference type="ARBA" id="ARBA00001913"/>
    </source>
</evidence>
<keyword evidence="7" id="KW-0812">Transmembrane</keyword>
<protein>
    <submittedName>
        <fullName evidence="8">Apyrase, putative</fullName>
    </submittedName>
</protein>
<keyword evidence="7" id="KW-1133">Transmembrane helix</keyword>
<dbReference type="GO" id="GO:0005509">
    <property type="term" value="F:calcium ion binding"/>
    <property type="evidence" value="ECO:0007669"/>
    <property type="project" value="InterPro"/>
</dbReference>
<dbReference type="PANTHER" id="PTHR13023:SF3">
    <property type="entry name" value="SOLUBLE CALCIUM-ACTIVATED NUCLEOTIDASE 1"/>
    <property type="match status" value="1"/>
</dbReference>